<accession>A0A915L1U1</accession>
<evidence type="ECO:0000256" key="8">
    <source>
        <dbReference type="SAM" id="Phobius"/>
    </source>
</evidence>
<dbReference type="WBParaSite" id="nRc.2.0.1.t44441-RA">
    <property type="protein sequence ID" value="nRc.2.0.1.t44441-RA"/>
    <property type="gene ID" value="nRc.2.0.1.g44441"/>
</dbReference>
<keyword evidence="2" id="KW-0193">Cuticle</keyword>
<keyword evidence="11" id="KW-1185">Reference proteome</keyword>
<protein>
    <submittedName>
        <fullName evidence="12">ZP domain-containing protein</fullName>
    </submittedName>
</protein>
<feature type="signal peptide" evidence="9">
    <location>
        <begin position="1"/>
        <end position="19"/>
    </location>
</feature>
<dbReference type="Pfam" id="PF25301">
    <property type="entry name" value="CUT_C"/>
    <property type="match status" value="1"/>
</dbReference>
<name>A0A915L1U1_ROMCU</name>
<dbReference type="Proteomes" id="UP000887565">
    <property type="component" value="Unplaced"/>
</dbReference>
<evidence type="ECO:0000256" key="2">
    <source>
        <dbReference type="ARBA" id="ARBA00022460"/>
    </source>
</evidence>
<dbReference type="InterPro" id="IPR051962">
    <property type="entry name" value="Cuticlin"/>
</dbReference>
<evidence type="ECO:0000256" key="7">
    <source>
        <dbReference type="ARBA" id="ARBA00023136"/>
    </source>
</evidence>
<keyword evidence="3" id="KW-1003">Cell membrane</keyword>
<evidence type="ECO:0000313" key="12">
    <source>
        <dbReference type="WBParaSite" id="nRc.2.0.1.t44441-RA"/>
    </source>
</evidence>
<dbReference type="Pfam" id="PF25057">
    <property type="entry name" value="CUT_N"/>
    <property type="match status" value="1"/>
</dbReference>
<dbReference type="PANTHER" id="PTHR22907:SF54">
    <property type="entry name" value="GH04558P"/>
    <property type="match status" value="1"/>
</dbReference>
<feature type="transmembrane region" description="Helical" evidence="8">
    <location>
        <begin position="376"/>
        <end position="400"/>
    </location>
</feature>
<feature type="domain" description="ZP" evidence="10">
    <location>
        <begin position="33"/>
        <end position="273"/>
    </location>
</feature>
<keyword evidence="5 9" id="KW-0732">Signal</keyword>
<comment type="subcellular location">
    <subcellularLocation>
        <location evidence="1">Cell membrane</location>
        <topology evidence="1">Single-pass type I membrane protein</topology>
    </subcellularLocation>
</comment>
<dbReference type="GO" id="GO:0005886">
    <property type="term" value="C:plasma membrane"/>
    <property type="evidence" value="ECO:0007669"/>
    <property type="project" value="UniProtKB-SubCell"/>
</dbReference>
<dbReference type="AlphaFoldDB" id="A0A915L1U1"/>
<evidence type="ECO:0000256" key="4">
    <source>
        <dbReference type="ARBA" id="ARBA00022692"/>
    </source>
</evidence>
<organism evidence="11 12">
    <name type="scientific">Romanomermis culicivorax</name>
    <name type="common">Nematode worm</name>
    <dbReference type="NCBI Taxonomy" id="13658"/>
    <lineage>
        <taxon>Eukaryota</taxon>
        <taxon>Metazoa</taxon>
        <taxon>Ecdysozoa</taxon>
        <taxon>Nematoda</taxon>
        <taxon>Enoplea</taxon>
        <taxon>Dorylaimia</taxon>
        <taxon>Mermithida</taxon>
        <taxon>Mermithoidea</taxon>
        <taxon>Mermithidae</taxon>
        <taxon>Romanomermis</taxon>
    </lineage>
</organism>
<reference evidence="12" key="1">
    <citation type="submission" date="2022-11" db="UniProtKB">
        <authorList>
            <consortium name="WormBaseParasite"/>
        </authorList>
    </citation>
    <scope>IDENTIFICATION</scope>
</reference>
<sequence>MKAFIVACCCCMLASVVRAGEIDNKLTGLPVVDCQDVAVSLTFNTEKPFTGRVYVKGLVEDDRCSRNFATNTDQNKFTMQIPQGDCNMQRQRVSGALEGIVFSMVIVVSFHGTFETKNDRAFRCMCFFRNIKRVTNFLDVSNLGTTELLDTAKTATCFYSIHAESPTGPLARYAKVGDKIYHAWECDDPNQGILVHSCWVNDGRGNRFDLLDIDGCAIDPVIQPDVKYDESLLKASVETWAYKFSDTSVLDYQCVVELCKKAQGECNGLTPPVCGRGKRSIDGIILRANHTARHQRLPTNRVESNRESEIDLLTSMNVLESLDDELDAGGVSPDMLRKLNGGRAVGSSLGSSGYVTADRSFYDVQNADKMCMSTPAFGFLMAVAVVLFLTAVVTSTFVCLRGRAEKA</sequence>
<evidence type="ECO:0000256" key="9">
    <source>
        <dbReference type="SAM" id="SignalP"/>
    </source>
</evidence>
<evidence type="ECO:0000259" key="10">
    <source>
        <dbReference type="PROSITE" id="PS51034"/>
    </source>
</evidence>
<proteinExistence type="predicted"/>
<evidence type="ECO:0000313" key="11">
    <source>
        <dbReference type="Proteomes" id="UP000887565"/>
    </source>
</evidence>
<dbReference type="OMA" id="NCESDMF"/>
<dbReference type="InterPro" id="IPR057475">
    <property type="entry name" value="CUT_C"/>
</dbReference>
<dbReference type="PANTHER" id="PTHR22907">
    <property type="entry name" value="GH04558P"/>
    <property type="match status" value="1"/>
</dbReference>
<dbReference type="InterPro" id="IPR001507">
    <property type="entry name" value="ZP_dom"/>
</dbReference>
<evidence type="ECO:0000256" key="5">
    <source>
        <dbReference type="ARBA" id="ARBA00022729"/>
    </source>
</evidence>
<keyword evidence="4 8" id="KW-0812">Transmembrane</keyword>
<feature type="chain" id="PRO_5036788824" evidence="9">
    <location>
        <begin position="20"/>
        <end position="407"/>
    </location>
</feature>
<evidence type="ECO:0000256" key="1">
    <source>
        <dbReference type="ARBA" id="ARBA00004251"/>
    </source>
</evidence>
<evidence type="ECO:0000256" key="6">
    <source>
        <dbReference type="ARBA" id="ARBA00022989"/>
    </source>
</evidence>
<dbReference type="GO" id="GO:0042302">
    <property type="term" value="F:structural constituent of cuticle"/>
    <property type="evidence" value="ECO:0007669"/>
    <property type="project" value="UniProtKB-KW"/>
</dbReference>
<keyword evidence="7 8" id="KW-0472">Membrane</keyword>
<keyword evidence="6 8" id="KW-1133">Transmembrane helix</keyword>
<dbReference type="SMART" id="SM00241">
    <property type="entry name" value="ZP"/>
    <property type="match status" value="1"/>
</dbReference>
<evidence type="ECO:0000256" key="3">
    <source>
        <dbReference type="ARBA" id="ARBA00022475"/>
    </source>
</evidence>
<dbReference type="InterPro" id="IPR056953">
    <property type="entry name" value="CUT_N"/>
</dbReference>
<dbReference type="PROSITE" id="PS51034">
    <property type="entry name" value="ZP_2"/>
    <property type="match status" value="1"/>
</dbReference>